<accession>A0ABT3Y0A9</accession>
<protein>
    <submittedName>
        <fullName evidence="2">DUF1304 domain-containing protein</fullName>
    </submittedName>
</protein>
<sequence>MISTLNTLTKALVIFVIFDFFMFFVLEVIFWMQPFVYTILLEMFNNPPKTLDFSTHALVLKKLFINQGFYNLFFAVGGLAGLYYLNKNKAVGYALITLVCFSAVGAGIILAITSKAYILAFLQTVPAAFALFKVYPLFKNELNKSN</sequence>
<dbReference type="EMBL" id="JAOVZV010000003">
    <property type="protein sequence ID" value="MCX8531583.1"/>
    <property type="molecule type" value="Genomic_DNA"/>
</dbReference>
<feature type="transmembrane region" description="Helical" evidence="1">
    <location>
        <begin position="68"/>
        <end position="85"/>
    </location>
</feature>
<evidence type="ECO:0000313" key="3">
    <source>
        <dbReference type="Proteomes" id="UP001070176"/>
    </source>
</evidence>
<dbReference type="Proteomes" id="UP001070176">
    <property type="component" value="Unassembled WGS sequence"/>
</dbReference>
<organism evidence="2 3">
    <name type="scientific">Chryseobacterium luquanense</name>
    <dbReference type="NCBI Taxonomy" id="2983766"/>
    <lineage>
        <taxon>Bacteria</taxon>
        <taxon>Pseudomonadati</taxon>
        <taxon>Bacteroidota</taxon>
        <taxon>Flavobacteriia</taxon>
        <taxon>Flavobacteriales</taxon>
        <taxon>Weeksellaceae</taxon>
        <taxon>Chryseobacterium group</taxon>
        <taxon>Chryseobacterium</taxon>
    </lineage>
</organism>
<dbReference type="Pfam" id="PF06993">
    <property type="entry name" value="DUF1304"/>
    <property type="match status" value="1"/>
</dbReference>
<dbReference type="InterPro" id="IPR009732">
    <property type="entry name" value="DUF1304"/>
</dbReference>
<name>A0ABT3Y0A9_9FLAO</name>
<keyword evidence="1" id="KW-0812">Transmembrane</keyword>
<keyword evidence="1" id="KW-1133">Transmembrane helix</keyword>
<evidence type="ECO:0000256" key="1">
    <source>
        <dbReference type="SAM" id="Phobius"/>
    </source>
</evidence>
<keyword evidence="1" id="KW-0472">Membrane</keyword>
<keyword evidence="3" id="KW-1185">Reference proteome</keyword>
<evidence type="ECO:0000313" key="2">
    <source>
        <dbReference type="EMBL" id="MCX8531583.1"/>
    </source>
</evidence>
<comment type="caution">
    <text evidence="2">The sequence shown here is derived from an EMBL/GenBank/DDBJ whole genome shotgun (WGS) entry which is preliminary data.</text>
</comment>
<proteinExistence type="predicted"/>
<reference evidence="2" key="1">
    <citation type="submission" date="2022-10" db="EMBL/GenBank/DDBJ databases">
        <title>Chryseobacterium sp. nov., a novel bacterial species.</title>
        <authorList>
            <person name="Cao Y."/>
        </authorList>
    </citation>
    <scope>NUCLEOTIDE SEQUENCE</scope>
    <source>
        <strain evidence="2">KC 927</strain>
    </source>
</reference>
<gene>
    <name evidence="2" type="ORF">OEA66_04335</name>
</gene>
<feature type="transmembrane region" description="Helical" evidence="1">
    <location>
        <begin position="118"/>
        <end position="138"/>
    </location>
</feature>
<dbReference type="RefSeq" id="WP_267280226.1">
    <property type="nucleotide sequence ID" value="NZ_JAOVZV010000003.1"/>
</dbReference>
<feature type="transmembrane region" description="Helical" evidence="1">
    <location>
        <begin position="12"/>
        <end position="32"/>
    </location>
</feature>
<feature type="transmembrane region" description="Helical" evidence="1">
    <location>
        <begin position="92"/>
        <end position="112"/>
    </location>
</feature>